<protein>
    <submittedName>
        <fullName evidence="2">MADS FLC-like protein c</fullName>
    </submittedName>
</protein>
<feature type="region of interest" description="Disordered" evidence="1">
    <location>
        <begin position="1"/>
        <end position="55"/>
    </location>
</feature>
<name>C0JLW8_CICIN</name>
<sequence length="55" mass="6094">KVSLRKLGKIQSSYGNQPSAISYSLPRSRLKSLSSGNSPTPKKDSRTCKSSRRRL</sequence>
<proteinExistence type="evidence at transcript level"/>
<accession>C0JLW8</accession>
<organism evidence="2">
    <name type="scientific">Cichorium intybus</name>
    <name type="common">Chicory</name>
    <dbReference type="NCBI Taxonomy" id="13427"/>
    <lineage>
        <taxon>Eukaryota</taxon>
        <taxon>Viridiplantae</taxon>
        <taxon>Streptophyta</taxon>
        <taxon>Embryophyta</taxon>
        <taxon>Tracheophyta</taxon>
        <taxon>Spermatophyta</taxon>
        <taxon>Magnoliopsida</taxon>
        <taxon>eudicotyledons</taxon>
        <taxon>Gunneridae</taxon>
        <taxon>Pentapetalae</taxon>
        <taxon>asterids</taxon>
        <taxon>campanulids</taxon>
        <taxon>Asterales</taxon>
        <taxon>Asteraceae</taxon>
        <taxon>Cichorioideae</taxon>
        <taxon>Cichorieae</taxon>
        <taxon>Cichoriinae</taxon>
        <taxon>Cichorium</taxon>
    </lineage>
</organism>
<evidence type="ECO:0000313" key="2">
    <source>
        <dbReference type="EMBL" id="ACL54970.1"/>
    </source>
</evidence>
<dbReference type="EMBL" id="FJ347974">
    <property type="protein sequence ID" value="ACL54970.1"/>
    <property type="molecule type" value="mRNA"/>
</dbReference>
<dbReference type="AlphaFoldDB" id="C0JLW8"/>
<feature type="non-terminal residue" evidence="2">
    <location>
        <position position="1"/>
    </location>
</feature>
<feature type="compositionally biased region" description="Low complexity" evidence="1">
    <location>
        <begin position="22"/>
        <end position="35"/>
    </location>
</feature>
<feature type="compositionally biased region" description="Polar residues" evidence="1">
    <location>
        <begin position="10"/>
        <end position="21"/>
    </location>
</feature>
<evidence type="ECO:0000256" key="1">
    <source>
        <dbReference type="SAM" id="MobiDB-lite"/>
    </source>
</evidence>
<reference evidence="2" key="1">
    <citation type="journal article" date="2009" name="New Phytol.">
        <title>Characterization of a MADS FLOWERING LOCUS C-LIKE (MFL) sequence in Cichorium intybus: a comparative study of CiMFL and AtFLC reveals homologies and divergences in gene function.</title>
        <authorList>
            <person name="Locascio A."/>
            <person name="Lucchin M."/>
            <person name="Varotto S."/>
        </authorList>
    </citation>
    <scope>NUCLEOTIDE SEQUENCE</scope>
</reference>